<dbReference type="Pfam" id="PF07980">
    <property type="entry name" value="SusD_RagB"/>
    <property type="match status" value="1"/>
</dbReference>
<dbReference type="AlphaFoldDB" id="U2J9M6"/>
<evidence type="ECO:0000313" key="9">
    <source>
        <dbReference type="Proteomes" id="UP000016584"/>
    </source>
</evidence>
<comment type="caution">
    <text evidence="8">The sequence shown here is derived from an EMBL/GenBank/DDBJ whole genome shotgun (WGS) entry which is preliminary data.</text>
</comment>
<feature type="domain" description="SusD-like N-terminal" evidence="7">
    <location>
        <begin position="26"/>
        <end position="221"/>
    </location>
</feature>
<dbReference type="InterPro" id="IPR011990">
    <property type="entry name" value="TPR-like_helical_dom_sf"/>
</dbReference>
<dbReference type="eggNOG" id="COG1435">
    <property type="taxonomic scope" value="Bacteria"/>
</dbReference>
<dbReference type="EMBL" id="ATDL01000015">
    <property type="protein sequence ID" value="ERJ59373.1"/>
    <property type="molecule type" value="Genomic_DNA"/>
</dbReference>
<dbReference type="InterPro" id="IPR033985">
    <property type="entry name" value="SusD-like_N"/>
</dbReference>
<dbReference type="Proteomes" id="UP000016584">
    <property type="component" value="Unassembled WGS sequence"/>
</dbReference>
<evidence type="ECO:0000256" key="4">
    <source>
        <dbReference type="ARBA" id="ARBA00023136"/>
    </source>
</evidence>
<dbReference type="RefSeq" id="WP_021070869.1">
    <property type="nucleotide sequence ID" value="NZ_ATDL01000015.1"/>
</dbReference>
<sequence>MKRIYITLPFFIFSGLAGLTTSCQKDFLDRKPLNLVSEETVWNDPALIKMSVNEFYTFMSTGFTNTYLPSAITDDLQLIGTEEGKITAYTSGDFLSSSFPERNLWKDTYAQIRKINYFIQRAESAAVLSEDDRKVLLGQARFFRAYLYFQLFSNFKEVPLLLKAQPIEEAEEKPHKVSHTEGITFIASELEKSASELPSTYAKEELGRITKEAALAFLSRVLIWDASALNNPDNDPAQWQKAAAVAQRVISSKAFDLQKQYQNAFLTKNVLTRPEVILESRYNGIKGERLHAFDKNNSSVGYGGKGINCPTQDIVDAYEMANGKAIDESGSGYDVTNPYVNRDPRFYLSIVHNDAQFKDRKTQIYTGGLDMPRNNPTPTGYYIRKFIDEKFDYNKDASIGSSTNWVIMRYAEVLLNYAEAQNEVSGPSVEIFDAINTVRKRANMPAIDNNLSQEQLRAKIRNERRVELAFEDNIRYQDLRRWKSATTVLNKSVNGVTITKGSNGSFTYAPKVSGARVFKDKNYWMPIPLTELGINTNLNPQNTGW</sequence>
<evidence type="ECO:0008006" key="10">
    <source>
        <dbReference type="Google" id="ProtNLM"/>
    </source>
</evidence>
<comment type="subcellular location">
    <subcellularLocation>
        <location evidence="1">Cell outer membrane</location>
    </subcellularLocation>
</comment>
<keyword evidence="4" id="KW-0472">Membrane</keyword>
<dbReference type="Gene3D" id="1.25.40.390">
    <property type="match status" value="1"/>
</dbReference>
<name>U2J9M6_9SPHI</name>
<dbReference type="PROSITE" id="PS51257">
    <property type="entry name" value="PROKAR_LIPOPROTEIN"/>
    <property type="match status" value="1"/>
</dbReference>
<keyword evidence="3" id="KW-0732">Signal</keyword>
<feature type="domain" description="RagB/SusD" evidence="6">
    <location>
        <begin position="274"/>
        <end position="545"/>
    </location>
</feature>
<organism evidence="8 9">
    <name type="scientific">Sphingobacterium paucimobilis HER1398</name>
    <dbReference type="NCBI Taxonomy" id="1346330"/>
    <lineage>
        <taxon>Bacteria</taxon>
        <taxon>Pseudomonadati</taxon>
        <taxon>Bacteroidota</taxon>
        <taxon>Sphingobacteriia</taxon>
        <taxon>Sphingobacteriales</taxon>
        <taxon>Sphingobacteriaceae</taxon>
        <taxon>Sphingobacterium</taxon>
    </lineage>
</organism>
<keyword evidence="9" id="KW-1185">Reference proteome</keyword>
<evidence type="ECO:0000256" key="5">
    <source>
        <dbReference type="ARBA" id="ARBA00023237"/>
    </source>
</evidence>
<dbReference type="OrthoDB" id="691231at2"/>
<evidence type="ECO:0000256" key="3">
    <source>
        <dbReference type="ARBA" id="ARBA00022729"/>
    </source>
</evidence>
<evidence type="ECO:0000256" key="1">
    <source>
        <dbReference type="ARBA" id="ARBA00004442"/>
    </source>
</evidence>
<dbReference type="PATRIC" id="fig|1346330.5.peg.2716"/>
<evidence type="ECO:0000259" key="7">
    <source>
        <dbReference type="Pfam" id="PF14322"/>
    </source>
</evidence>
<evidence type="ECO:0000313" key="8">
    <source>
        <dbReference type="EMBL" id="ERJ59373.1"/>
    </source>
</evidence>
<keyword evidence="5" id="KW-0998">Cell outer membrane</keyword>
<reference evidence="8 9" key="1">
    <citation type="journal article" date="2013" name="Genome Announc.">
        <title>The Draft Genome Sequence of Sphingomonas paucimobilis Strain HER1398 (Proteobacteria), Host to the Giant PAU Phage, Indicates That It Is a Member of the Genus Sphingobacterium (Bacteroidetes).</title>
        <authorList>
            <person name="White R.A.III."/>
            <person name="Suttle C.A."/>
        </authorList>
    </citation>
    <scope>NUCLEOTIDE SEQUENCE [LARGE SCALE GENOMIC DNA]</scope>
    <source>
        <strain evidence="8 9">HER1398</strain>
    </source>
</reference>
<accession>U2J9M6</accession>
<dbReference type="GO" id="GO:0009279">
    <property type="term" value="C:cell outer membrane"/>
    <property type="evidence" value="ECO:0007669"/>
    <property type="project" value="UniProtKB-SubCell"/>
</dbReference>
<protein>
    <recommendedName>
        <fullName evidence="10">Carbohydrate-binding protein SusD</fullName>
    </recommendedName>
</protein>
<dbReference type="CDD" id="cd08977">
    <property type="entry name" value="SusD"/>
    <property type="match status" value="1"/>
</dbReference>
<dbReference type="STRING" id="1346330.M472_11370"/>
<proteinExistence type="inferred from homology"/>
<dbReference type="Pfam" id="PF14322">
    <property type="entry name" value="SusD-like_3"/>
    <property type="match status" value="1"/>
</dbReference>
<evidence type="ECO:0000259" key="6">
    <source>
        <dbReference type="Pfam" id="PF07980"/>
    </source>
</evidence>
<gene>
    <name evidence="8" type="ORF">M472_11370</name>
</gene>
<dbReference type="SUPFAM" id="SSF48452">
    <property type="entry name" value="TPR-like"/>
    <property type="match status" value="1"/>
</dbReference>
<comment type="similarity">
    <text evidence="2">Belongs to the SusD family.</text>
</comment>
<evidence type="ECO:0000256" key="2">
    <source>
        <dbReference type="ARBA" id="ARBA00006275"/>
    </source>
</evidence>
<dbReference type="InterPro" id="IPR012944">
    <property type="entry name" value="SusD_RagB_dom"/>
</dbReference>